<evidence type="ECO:0000313" key="3">
    <source>
        <dbReference type="RefSeq" id="XP_057393474.1"/>
    </source>
</evidence>
<keyword evidence="2" id="KW-1185">Reference proteome</keyword>
<protein>
    <submittedName>
        <fullName evidence="3">Basic salivary proline-rich protein 2-like</fullName>
    </submittedName>
</protein>
<organism evidence="2 3">
    <name type="scientific">Balaenoptera acutorostrata</name>
    <name type="common">Common minke whale</name>
    <name type="synonym">Balaena rostrata</name>
    <dbReference type="NCBI Taxonomy" id="9767"/>
    <lineage>
        <taxon>Eukaryota</taxon>
        <taxon>Metazoa</taxon>
        <taxon>Chordata</taxon>
        <taxon>Craniata</taxon>
        <taxon>Vertebrata</taxon>
        <taxon>Euteleostomi</taxon>
        <taxon>Mammalia</taxon>
        <taxon>Eutheria</taxon>
        <taxon>Laurasiatheria</taxon>
        <taxon>Artiodactyla</taxon>
        <taxon>Whippomorpha</taxon>
        <taxon>Cetacea</taxon>
        <taxon>Mysticeti</taxon>
        <taxon>Balaenopteridae</taxon>
        <taxon>Balaenoptera</taxon>
    </lineage>
</organism>
<feature type="compositionally biased region" description="Pro residues" evidence="1">
    <location>
        <begin position="131"/>
        <end position="143"/>
    </location>
</feature>
<proteinExistence type="predicted"/>
<evidence type="ECO:0000313" key="2">
    <source>
        <dbReference type="Proteomes" id="UP001652580"/>
    </source>
</evidence>
<feature type="compositionally biased region" description="Basic and acidic residues" evidence="1">
    <location>
        <begin position="257"/>
        <end position="274"/>
    </location>
</feature>
<feature type="compositionally biased region" description="Pro residues" evidence="1">
    <location>
        <begin position="217"/>
        <end position="246"/>
    </location>
</feature>
<accession>A0ABM3SUG1</accession>
<dbReference type="GeneID" id="130706160"/>
<dbReference type="PRINTS" id="PR01217">
    <property type="entry name" value="PRICHEXTENSN"/>
</dbReference>
<dbReference type="RefSeq" id="XP_057393474.1">
    <property type="nucleotide sequence ID" value="XM_057537491.1"/>
</dbReference>
<feature type="region of interest" description="Disordered" evidence="1">
    <location>
        <begin position="1"/>
        <end position="308"/>
    </location>
</feature>
<feature type="compositionally biased region" description="Basic and acidic residues" evidence="1">
    <location>
        <begin position="100"/>
        <end position="113"/>
    </location>
</feature>
<gene>
    <name evidence="3" type="primary">LOC130706160</name>
</gene>
<name>A0ABM3SUG1_BALAC</name>
<sequence length="308" mass="32262">MRGTVEQCLESCPPPPEVAAEPTTPGSSRGSGILAYQLPWHSWPHITGQQQQQQQDLWPHPSSHGGTKTLAPNPHLQQQHPGTQLRQLRLTSRSGGLQAGERREELSQNKNEEAGSAPPPPPPGGSRALRRPPPPCGPAPRAPGPLGQGHPREHERRSRRAQAPASGHDSPRGAPAAATGFPRPPSPAAPSPGARTAAPRGAFPHLLPLSPAAPRSLPAPQPLPATPKGPLPVPDPTTPPAAPSPPSITEGGAQDAPETRREKTRGGPRRENAREWPPPLAALGRLRSGQGPGPQAVDLGNKPSVLRD</sequence>
<dbReference type="Proteomes" id="UP001652580">
    <property type="component" value="Chromosome 21"/>
</dbReference>
<reference evidence="3" key="1">
    <citation type="submission" date="2025-08" db="UniProtKB">
        <authorList>
            <consortium name="RefSeq"/>
        </authorList>
    </citation>
    <scope>IDENTIFICATION</scope>
</reference>
<feature type="compositionally biased region" description="Low complexity" evidence="1">
    <location>
        <begin position="191"/>
        <end position="216"/>
    </location>
</feature>
<feature type="compositionally biased region" description="Polar residues" evidence="1">
    <location>
        <begin position="75"/>
        <end position="95"/>
    </location>
</feature>
<evidence type="ECO:0000256" key="1">
    <source>
        <dbReference type="SAM" id="MobiDB-lite"/>
    </source>
</evidence>